<dbReference type="AlphaFoldDB" id="A0AAU8HW68"/>
<feature type="domain" description="Zinc finger DksA/TraR C4-type" evidence="4">
    <location>
        <begin position="140"/>
        <end position="173"/>
    </location>
</feature>
<evidence type="ECO:0000256" key="1">
    <source>
        <dbReference type="ARBA" id="ARBA00022723"/>
    </source>
</evidence>
<dbReference type="RefSeq" id="WP_353894155.1">
    <property type="nucleotide sequence ID" value="NZ_CP159485.1"/>
</dbReference>
<dbReference type="Gene3D" id="3.30.1330.130">
    <property type="match status" value="1"/>
</dbReference>
<dbReference type="PANTHER" id="PTHR39418:SF1">
    <property type="entry name" value="DEHYDROGENASE"/>
    <property type="match status" value="1"/>
</dbReference>
<dbReference type="Pfam" id="PF01258">
    <property type="entry name" value="zf-dskA_traR"/>
    <property type="match status" value="1"/>
</dbReference>
<dbReference type="Pfam" id="PF02663">
    <property type="entry name" value="FmdE"/>
    <property type="match status" value="1"/>
</dbReference>
<dbReference type="EMBL" id="CP159485">
    <property type="protein sequence ID" value="XCI29607.1"/>
    <property type="molecule type" value="Genomic_DNA"/>
</dbReference>
<dbReference type="InterPro" id="IPR026328">
    <property type="entry name" value="FmdE"/>
</dbReference>
<accession>A0AAU8HW68</accession>
<sequence length="175" mass="19958">MNNELWDECVKFHGHICPGLTIGYKAAMLARKLFDGKSANDEEIVCITENDACGVDGIQVVLGCTFGKGNLIYKDHGKVAYSFYSRDSKKEFRLVFRRDIGGPTKRDEKQKFLLNSAEEDLFEIKEVKQPLPQKAKLFNTVICELCKEGAAEHRIRLFDGKKACVDCFEEYTRVY</sequence>
<proteinExistence type="predicted"/>
<dbReference type="InterPro" id="IPR000962">
    <property type="entry name" value="Znf_DskA_TraR"/>
</dbReference>
<name>A0AAU8HW68_9FIRM</name>
<dbReference type="InterPro" id="IPR053194">
    <property type="entry name" value="tRNA_methyltr_O"/>
</dbReference>
<reference evidence="6" key="2">
    <citation type="submission" date="2024-06" db="EMBL/GenBank/DDBJ databases">
        <authorList>
            <person name="Petrova K.O."/>
            <person name="Toshchakov S.V."/>
            <person name="Boltjanskaja Y.V."/>
            <person name="Kevbrin V.V."/>
        </authorList>
    </citation>
    <scope>NUCLEOTIDE SEQUENCE</scope>
    <source>
        <strain evidence="6">Z-710</strain>
    </source>
</reference>
<keyword evidence="1" id="KW-0479">Metal-binding</keyword>
<evidence type="ECO:0000256" key="3">
    <source>
        <dbReference type="ARBA" id="ARBA00022833"/>
    </source>
</evidence>
<evidence type="ECO:0000256" key="2">
    <source>
        <dbReference type="ARBA" id="ARBA00022771"/>
    </source>
</evidence>
<dbReference type="PANTHER" id="PTHR39418">
    <property type="entry name" value="DEHYDROGENASE-RELATED"/>
    <property type="match status" value="1"/>
</dbReference>
<keyword evidence="2" id="KW-0863">Zinc-finger</keyword>
<evidence type="ECO:0000313" key="6">
    <source>
        <dbReference type="EMBL" id="XCI29607.1"/>
    </source>
</evidence>
<organism evidence="6">
    <name type="scientific">Proteinivorax hydrogeniformans</name>
    <dbReference type="NCBI Taxonomy" id="1826727"/>
    <lineage>
        <taxon>Bacteria</taxon>
        <taxon>Bacillati</taxon>
        <taxon>Bacillota</taxon>
        <taxon>Clostridia</taxon>
        <taxon>Eubacteriales</taxon>
        <taxon>Proteinivoracaceae</taxon>
        <taxon>Proteinivorax</taxon>
    </lineage>
</organism>
<protein>
    <submittedName>
        <fullName evidence="6">FmdE family protein</fullName>
    </submittedName>
</protein>
<dbReference type="GO" id="GO:0008270">
    <property type="term" value="F:zinc ion binding"/>
    <property type="evidence" value="ECO:0007669"/>
    <property type="project" value="UniProtKB-KW"/>
</dbReference>
<dbReference type="SUPFAM" id="SSF143555">
    <property type="entry name" value="FwdE-like"/>
    <property type="match status" value="1"/>
</dbReference>
<feature type="domain" description="Formylmethanofuran dehydrogenase subunit E" evidence="5">
    <location>
        <begin position="12"/>
        <end position="105"/>
    </location>
</feature>
<evidence type="ECO:0000259" key="4">
    <source>
        <dbReference type="Pfam" id="PF01258"/>
    </source>
</evidence>
<dbReference type="InterPro" id="IPR003814">
    <property type="entry name" value="FmdEsu_dom"/>
</dbReference>
<keyword evidence="3" id="KW-0862">Zinc</keyword>
<gene>
    <name evidence="6" type="ORF">PRVXH_000934</name>
</gene>
<evidence type="ECO:0000259" key="5">
    <source>
        <dbReference type="Pfam" id="PF02663"/>
    </source>
</evidence>
<reference evidence="6" key="1">
    <citation type="journal article" date="2018" name="Antonie Van Leeuwenhoek">
        <title>Proteinivorax hydrogeniformans sp. nov., an anaerobic, haloalkaliphilic bacterium fermenting proteinaceous compounds with high hydrogen production.</title>
        <authorList>
            <person name="Boltyanskaya Y."/>
            <person name="Detkova E."/>
            <person name="Pimenov N."/>
            <person name="Kevbrin V."/>
        </authorList>
    </citation>
    <scope>NUCLEOTIDE SEQUENCE</scope>
    <source>
        <strain evidence="6">Z-710</strain>
    </source>
</reference>
<dbReference type="PIRSF" id="PIRSF006578">
    <property type="entry name" value="FwdE"/>
    <property type="match status" value="1"/>
</dbReference>